<keyword evidence="1" id="KW-0812">Transmembrane</keyword>
<evidence type="ECO:0000256" key="1">
    <source>
        <dbReference type="SAM" id="Phobius"/>
    </source>
</evidence>
<proteinExistence type="predicted"/>
<dbReference type="Proteomes" id="UP000755104">
    <property type="component" value="Unassembled WGS sequence"/>
</dbReference>
<organism evidence="2 3">
    <name type="scientific">Qipengyuania qiaonensis</name>
    <dbReference type="NCBI Taxonomy" id="2867240"/>
    <lineage>
        <taxon>Bacteria</taxon>
        <taxon>Pseudomonadati</taxon>
        <taxon>Pseudomonadota</taxon>
        <taxon>Alphaproteobacteria</taxon>
        <taxon>Sphingomonadales</taxon>
        <taxon>Erythrobacteraceae</taxon>
        <taxon>Qipengyuania</taxon>
    </lineage>
</organism>
<reference evidence="2 3" key="1">
    <citation type="submission" date="2021-08" db="EMBL/GenBank/DDBJ databases">
        <title>Comparative Genomics Analysis of the Genus Qipengyuania Reveals Extensive Genetic Diversity and Metabolic Versatility, Including the Description of Fifteen Novel Species.</title>
        <authorList>
            <person name="Liu Y."/>
        </authorList>
    </citation>
    <scope>NUCLEOTIDE SEQUENCE [LARGE SCALE GENOMIC DNA]</scope>
    <source>
        <strain evidence="2 3">6D47A</strain>
    </source>
</reference>
<gene>
    <name evidence="2" type="ORF">K3174_03965</name>
</gene>
<keyword evidence="3" id="KW-1185">Reference proteome</keyword>
<evidence type="ECO:0000313" key="2">
    <source>
        <dbReference type="EMBL" id="MBX7481673.1"/>
    </source>
</evidence>
<evidence type="ECO:0000313" key="3">
    <source>
        <dbReference type="Proteomes" id="UP000755104"/>
    </source>
</evidence>
<keyword evidence="1" id="KW-0472">Membrane</keyword>
<dbReference type="RefSeq" id="WP_221555771.1">
    <property type="nucleotide sequence ID" value="NZ_JAIGNO010000002.1"/>
</dbReference>
<protein>
    <submittedName>
        <fullName evidence="2">Uncharacterized protein</fullName>
    </submittedName>
</protein>
<name>A0ABS7J2Y1_9SPHN</name>
<dbReference type="EMBL" id="JAIGNO010000002">
    <property type="protein sequence ID" value="MBX7481673.1"/>
    <property type="molecule type" value="Genomic_DNA"/>
</dbReference>
<comment type="caution">
    <text evidence="2">The sequence shown here is derived from an EMBL/GenBank/DDBJ whole genome shotgun (WGS) entry which is preliminary data.</text>
</comment>
<keyword evidence="1" id="KW-1133">Transmembrane helix</keyword>
<feature type="transmembrane region" description="Helical" evidence="1">
    <location>
        <begin position="27"/>
        <end position="46"/>
    </location>
</feature>
<accession>A0ABS7J2Y1</accession>
<feature type="transmembrane region" description="Helical" evidence="1">
    <location>
        <begin position="52"/>
        <end position="73"/>
    </location>
</feature>
<feature type="transmembrane region" description="Helical" evidence="1">
    <location>
        <begin position="105"/>
        <end position="127"/>
    </location>
</feature>
<sequence length="156" mass="16687">MAVPPIEVIHTDVDFANRYRLELNKTLLALAAGLLAFTISFPPALTAITHDWLLGLSWAALAGSLLGGLFNLYGWEKFYISYRDFAADEAGGDAYRKTVTFWRRLAHGLQFAGFIGGVIALASFVIVNRANVKLADPPTAAAPANKAAVVPGAKPS</sequence>